<reference evidence="2" key="1">
    <citation type="journal article" date="2021" name="IMA Fungus">
        <title>Genomic characterization of three marine fungi, including Emericellopsis atlantica sp. nov. with signatures of a generalist lifestyle and marine biomass degradation.</title>
        <authorList>
            <person name="Hagestad O.C."/>
            <person name="Hou L."/>
            <person name="Andersen J.H."/>
            <person name="Hansen E.H."/>
            <person name="Altermark B."/>
            <person name="Li C."/>
            <person name="Kuhnert E."/>
            <person name="Cox R.J."/>
            <person name="Crous P.W."/>
            <person name="Spatafora J.W."/>
            <person name="Lail K."/>
            <person name="Amirebrahimi M."/>
            <person name="Lipzen A."/>
            <person name="Pangilinan J."/>
            <person name="Andreopoulos W."/>
            <person name="Hayes R.D."/>
            <person name="Ng V."/>
            <person name="Grigoriev I.V."/>
            <person name="Jackson S.A."/>
            <person name="Sutton T.D.S."/>
            <person name="Dobson A.D.W."/>
            <person name="Rama T."/>
        </authorList>
    </citation>
    <scope>NUCLEOTIDE SEQUENCE</scope>
    <source>
        <strain evidence="2">TS7</strain>
    </source>
</reference>
<feature type="transmembrane region" description="Helical" evidence="1">
    <location>
        <begin position="213"/>
        <end position="232"/>
    </location>
</feature>
<organism evidence="2 3">
    <name type="scientific">Emericellopsis atlantica</name>
    <dbReference type="NCBI Taxonomy" id="2614577"/>
    <lineage>
        <taxon>Eukaryota</taxon>
        <taxon>Fungi</taxon>
        <taxon>Dikarya</taxon>
        <taxon>Ascomycota</taxon>
        <taxon>Pezizomycotina</taxon>
        <taxon>Sordariomycetes</taxon>
        <taxon>Hypocreomycetidae</taxon>
        <taxon>Hypocreales</taxon>
        <taxon>Bionectriaceae</taxon>
        <taxon>Emericellopsis</taxon>
    </lineage>
</organism>
<evidence type="ECO:0000313" key="2">
    <source>
        <dbReference type="EMBL" id="KAG9249599.1"/>
    </source>
</evidence>
<feature type="transmembrane region" description="Helical" evidence="1">
    <location>
        <begin position="15"/>
        <end position="33"/>
    </location>
</feature>
<evidence type="ECO:0000313" key="3">
    <source>
        <dbReference type="Proteomes" id="UP000887229"/>
    </source>
</evidence>
<feature type="transmembrane region" description="Helical" evidence="1">
    <location>
        <begin position="89"/>
        <end position="108"/>
    </location>
</feature>
<dbReference type="Proteomes" id="UP000887229">
    <property type="component" value="Unassembled WGS sequence"/>
</dbReference>
<feature type="transmembrane region" description="Helical" evidence="1">
    <location>
        <begin position="295"/>
        <end position="321"/>
    </location>
</feature>
<comment type="caution">
    <text evidence="2">The sequence shown here is derived from an EMBL/GenBank/DDBJ whole genome shotgun (WGS) entry which is preliminary data.</text>
</comment>
<keyword evidence="1" id="KW-0472">Membrane</keyword>
<dbReference type="AlphaFoldDB" id="A0A9P8CJL6"/>
<keyword evidence="1" id="KW-1133">Transmembrane helix</keyword>
<feature type="transmembrane region" description="Helical" evidence="1">
    <location>
        <begin position="181"/>
        <end position="201"/>
    </location>
</feature>
<accession>A0A9P8CJL6</accession>
<dbReference type="GeneID" id="70292686"/>
<keyword evidence="3" id="KW-1185">Reference proteome</keyword>
<sequence length="340" mass="37811">MVETLSARALRGSPILLLLPLIICALVTFIGPIGEIIRVFREKGAFARNGVSVPIYTSFYGIKALDATLADITLAFAQSQMHPADPASYWQGMTFVNEYAGLYAIILLEGCREFIVNALLAPLWFFAFSLYAYLVTSSPARAAISASDAATVLPTLILAYYPASLGMYFHRDYEARHWWSWVWQLYPIWGAAVFSISGRFLRPIIKLRTKHVLRTVVGAVALVNTSLWWYTIRHADVGLFKTFVPQSLLHLPEDPALPLRALFQYDQIGSFAAVSIWLLAAIGDMRTRGMTGVSFVALLLAGVGLTFVFGWGNAILLGWLWREELLAMHAESMKPASRTQ</sequence>
<evidence type="ECO:0000256" key="1">
    <source>
        <dbReference type="SAM" id="Phobius"/>
    </source>
</evidence>
<dbReference type="RefSeq" id="XP_046113523.1">
    <property type="nucleotide sequence ID" value="XM_046261783.1"/>
</dbReference>
<protein>
    <submittedName>
        <fullName evidence="2">Uncharacterized protein</fullName>
    </submittedName>
</protein>
<feature type="transmembrane region" description="Helical" evidence="1">
    <location>
        <begin position="262"/>
        <end position="283"/>
    </location>
</feature>
<feature type="transmembrane region" description="Helical" evidence="1">
    <location>
        <begin position="142"/>
        <end position="161"/>
    </location>
</feature>
<name>A0A9P8CJL6_9HYPO</name>
<dbReference type="OrthoDB" id="89349at2759"/>
<feature type="transmembrane region" description="Helical" evidence="1">
    <location>
        <begin position="114"/>
        <end position="135"/>
    </location>
</feature>
<dbReference type="EMBL" id="MU251299">
    <property type="protein sequence ID" value="KAG9249599.1"/>
    <property type="molecule type" value="Genomic_DNA"/>
</dbReference>
<gene>
    <name evidence="2" type="ORF">F5Z01DRAFT_631379</name>
</gene>
<keyword evidence="1" id="KW-0812">Transmembrane</keyword>
<proteinExistence type="predicted"/>